<evidence type="ECO:0000313" key="5">
    <source>
        <dbReference type="EMBL" id="AQP53422.1"/>
    </source>
</evidence>
<keyword evidence="2" id="KW-0812">Transmembrane</keyword>
<feature type="domain" description="WxL Interacting Protein peptidoglycan binding" evidence="3">
    <location>
        <begin position="33"/>
        <end position="152"/>
    </location>
</feature>
<keyword evidence="2" id="KW-0472">Membrane</keyword>
<dbReference type="AlphaFoldDB" id="A0A1Q2D4T7"/>
<evidence type="ECO:0000259" key="3">
    <source>
        <dbReference type="Pfam" id="PF06030"/>
    </source>
</evidence>
<evidence type="ECO:0000256" key="1">
    <source>
        <dbReference type="SAM" id="MobiDB-lite"/>
    </source>
</evidence>
<dbReference type="Proteomes" id="UP000188246">
    <property type="component" value="Chromosome"/>
</dbReference>
<evidence type="ECO:0000256" key="2">
    <source>
        <dbReference type="SAM" id="Phobius"/>
    </source>
</evidence>
<keyword evidence="6" id="KW-1185">Reference proteome</keyword>
<evidence type="ECO:0000313" key="6">
    <source>
        <dbReference type="Proteomes" id="UP000188246"/>
    </source>
</evidence>
<dbReference type="STRING" id="633807.BW732_03665"/>
<feature type="compositionally biased region" description="Basic residues" evidence="1">
    <location>
        <begin position="365"/>
        <end position="383"/>
    </location>
</feature>
<dbReference type="OrthoDB" id="2148359at2"/>
<protein>
    <submittedName>
        <fullName evidence="5">Cell surface protein</fullName>
    </submittedName>
</protein>
<feature type="region of interest" description="Disordered" evidence="1">
    <location>
        <begin position="360"/>
        <end position="383"/>
    </location>
</feature>
<dbReference type="InterPro" id="IPR010317">
    <property type="entry name" value="WxLIP_PGBD"/>
</dbReference>
<proteinExistence type="predicted"/>
<dbReference type="Pfam" id="PF11797">
    <property type="entry name" value="WxLIP_HBD"/>
    <property type="match status" value="1"/>
</dbReference>
<gene>
    <name evidence="5" type="ORF">BW732_03665</name>
</gene>
<evidence type="ECO:0000259" key="4">
    <source>
        <dbReference type="Pfam" id="PF11797"/>
    </source>
</evidence>
<accession>A0A1Q2D4T7</accession>
<dbReference type="RefSeq" id="WP_077275512.1">
    <property type="nucleotide sequence ID" value="NZ_CP019609.1"/>
</dbReference>
<name>A0A1Q2D4T7_9ENTE</name>
<dbReference type="KEGG" id="vpi:BW732_03665"/>
<feature type="transmembrane region" description="Helical" evidence="2">
    <location>
        <begin position="332"/>
        <end position="352"/>
    </location>
</feature>
<organism evidence="5 6">
    <name type="scientific">Vagococcus penaei</name>
    <dbReference type="NCBI Taxonomy" id="633807"/>
    <lineage>
        <taxon>Bacteria</taxon>
        <taxon>Bacillati</taxon>
        <taxon>Bacillota</taxon>
        <taxon>Bacilli</taxon>
        <taxon>Lactobacillales</taxon>
        <taxon>Enterococcaceae</taxon>
        <taxon>Vagococcus</taxon>
    </lineage>
</organism>
<sequence length="383" mass="43572">MNSRKNFYRIFLMIGFIVFMFKGTTSYASEFNFAVHPVIPTNQVDKNKTYFDLKMDPGQKQTVDVQLKNDTDKEIIVEATIDSATTNLNGVVEYGQNQIKPDDSLKYNIADYAKITKDIKIPAKDVIKVPVELTMPTDKYDGVMAGGITFKEKKTDDSPQSKDKGLAIKNEYSYVIALLMRQNENTVEPDLKLLNASAGQVNARNVINVQLQNPVARYINQLKLTGEIIKKGDDKVKYIIDAESLQMAPNSSFNYPVSLDGKRLEPGDYQLKLTAYGNKSADGKNKVANAKGEELKFLNKWDFEKEFSISGEVAKKYNEKDVSIEETNHTPIYWIIGLLLLIIALLLLFLLWKKKKKKEQEMAKKKSKKKKSKKKKKNKVEKK</sequence>
<reference evidence="5 6" key="1">
    <citation type="journal article" date="2010" name="Int. J. Syst. Evol. Microbiol.">
        <title>Vagococcus penaei sp. nov., isolated from spoilage microbiota of cooked shrimp (Penaeus vannamei).</title>
        <authorList>
            <person name="Jaffres E."/>
            <person name="Prevost H."/>
            <person name="Rossero A."/>
            <person name="Joffraud J.J."/>
            <person name="Dousset X."/>
        </authorList>
    </citation>
    <scope>NUCLEOTIDE SEQUENCE [LARGE SCALE GENOMIC DNA]</scope>
    <source>
        <strain evidence="5 6">CD276</strain>
    </source>
</reference>
<keyword evidence="2" id="KW-1133">Transmembrane helix</keyword>
<dbReference type="InterPro" id="IPR021759">
    <property type="entry name" value="WxLIP_HBD"/>
</dbReference>
<dbReference type="EMBL" id="CP019609">
    <property type="protein sequence ID" value="AQP53422.1"/>
    <property type="molecule type" value="Genomic_DNA"/>
</dbReference>
<dbReference type="Pfam" id="PF06030">
    <property type="entry name" value="WxLIP_PGBD"/>
    <property type="match status" value="1"/>
</dbReference>
<feature type="domain" description="WxL Interacting Protein host binding" evidence="4">
    <location>
        <begin position="164"/>
        <end position="319"/>
    </location>
</feature>